<organism evidence="2 3">
    <name type="scientific">Austwickia chelonae NBRC 105200</name>
    <dbReference type="NCBI Taxonomy" id="1184607"/>
    <lineage>
        <taxon>Bacteria</taxon>
        <taxon>Bacillati</taxon>
        <taxon>Actinomycetota</taxon>
        <taxon>Actinomycetes</taxon>
        <taxon>Micrococcales</taxon>
        <taxon>Dermatophilaceae</taxon>
        <taxon>Austwickia</taxon>
    </lineage>
</organism>
<dbReference type="OrthoDB" id="10003902at2"/>
<reference evidence="2 3" key="1">
    <citation type="submission" date="2012-08" db="EMBL/GenBank/DDBJ databases">
        <title>Whole genome shotgun sequence of Austwickia chelonae NBRC 105200.</title>
        <authorList>
            <person name="Yoshida I."/>
            <person name="Hosoyama A."/>
            <person name="Tsuchikane K."/>
            <person name="Katsumata H."/>
            <person name="Ando Y."/>
            <person name="Ohji S."/>
            <person name="Hamada M."/>
            <person name="Tamura T."/>
            <person name="Yamazoe A."/>
            <person name="Yamazaki S."/>
            <person name="Fujita N."/>
        </authorList>
    </citation>
    <scope>NUCLEOTIDE SEQUENCE [LARGE SCALE GENOMIC DNA]</scope>
    <source>
        <strain evidence="2 3">NBRC 105200</strain>
    </source>
</reference>
<evidence type="ECO:0000313" key="3">
    <source>
        <dbReference type="Proteomes" id="UP000008495"/>
    </source>
</evidence>
<evidence type="ECO:0000256" key="1">
    <source>
        <dbReference type="SAM" id="Phobius"/>
    </source>
</evidence>
<name>K6VR71_9MICO</name>
<keyword evidence="1" id="KW-0812">Transmembrane</keyword>
<sequence length="203" mass="21777">MGFKKMTSRGRAAAIAATVENWWLSKSKADVPVLLMILALLAVSHNVWGVSLLLGEVPPEKRVSLYTAWAVVISLTGTLASVSIGQYVSGRGDRVMLLKKVYGSELSRIWRGTFLGSGLAALLFLIAAVLDARSTVDSYAGIWVFIAAALLAVLKFFRLALLFSRVIGLIVTDDVSPLSPTPIAIDKSYFTSTTSNEGGSQCH</sequence>
<keyword evidence="3" id="KW-1185">Reference proteome</keyword>
<keyword evidence="1" id="KW-0472">Membrane</keyword>
<keyword evidence="1" id="KW-1133">Transmembrane helix</keyword>
<gene>
    <name evidence="2" type="ORF">AUCHE_08_01020</name>
</gene>
<dbReference type="AlphaFoldDB" id="K6VR71"/>
<feature type="transmembrane region" description="Helical" evidence="1">
    <location>
        <begin position="66"/>
        <end position="88"/>
    </location>
</feature>
<dbReference type="EMBL" id="BAGZ01000008">
    <property type="protein sequence ID" value="GAB77860.1"/>
    <property type="molecule type" value="Genomic_DNA"/>
</dbReference>
<evidence type="ECO:0000313" key="2">
    <source>
        <dbReference type="EMBL" id="GAB77860.1"/>
    </source>
</evidence>
<proteinExistence type="predicted"/>
<comment type="caution">
    <text evidence="2">The sequence shown here is derived from an EMBL/GenBank/DDBJ whole genome shotgun (WGS) entry which is preliminary data.</text>
</comment>
<dbReference type="Proteomes" id="UP000008495">
    <property type="component" value="Unassembled WGS sequence"/>
</dbReference>
<dbReference type="RefSeq" id="WP_006502612.1">
    <property type="nucleotide sequence ID" value="NZ_BAGZ01000008.1"/>
</dbReference>
<protein>
    <submittedName>
        <fullName evidence="2">Uncharacterized protein</fullName>
    </submittedName>
</protein>
<feature type="transmembrane region" description="Helical" evidence="1">
    <location>
        <begin position="109"/>
        <end position="130"/>
    </location>
</feature>
<accession>K6VR71</accession>
<feature type="transmembrane region" description="Helical" evidence="1">
    <location>
        <begin position="142"/>
        <end position="161"/>
    </location>
</feature>
<feature type="transmembrane region" description="Helical" evidence="1">
    <location>
        <begin position="33"/>
        <end position="54"/>
    </location>
</feature>